<organism evidence="12 13">
    <name type="scientific">SAR86 cluster bacterium</name>
    <dbReference type="NCBI Taxonomy" id="2030880"/>
    <lineage>
        <taxon>Bacteria</taxon>
        <taxon>Pseudomonadati</taxon>
        <taxon>Pseudomonadota</taxon>
        <taxon>Gammaproteobacteria</taxon>
        <taxon>SAR86 cluster</taxon>
    </lineage>
</organism>
<sequence>MKKSLLTLFTITPFIFAQDQASNTDSTVEELVVIGTKASIISALDKQRESNQIVSIVDSDALGDFPDTTAAEAIRRLSGITVENDQGEGRYVSIRGLSGDLNSISVNGALVPAPEGGRKVMLDGLPTELLDSIEVYKTLTADQDADSIGGRIEFNTKRATSLDKTLFKAKFDTSYNDQSQNSDNPKIALTYGDMISDSVGHIIGLTYASKQIISYNNETGFPGWTNDGAGKRLDDDWEMRYYDLTRERTGLTYDIDYVVDDETAIFANFLYNNYEDNELRYKDEYGSLRHGEVFSDYSEINRIRRDAEVRRRIETRDIRTAVIGAETMINGWFAEMQFSHSYAEEDDTNNIDVKFRSERYDTDDCGGPCGYFFYSDPKKVGLEFNSSVAPLWDTSMTVDAWEEDWSLIKDTEKAFKIDMSKEGFSFMDMPTTVKYGFKYSQRTKERDRNAIEIEDGPATDLMQSQFNPSQISWPFAGQSMGPMANDSLLWALKGTFGGPDYSNVEQDYESDEDIMAIYLMGTMEAENAIVILGLRVEDTSYSTLGYNDGDINDPITASKDYTFVSPSINVKYFLDDQTIIRGAIWRALSRPGFGQASTVAEIENENDGTFSGEMGNPDLDPYEANNFDLSLERYGDTGSYSIGYFKKDIDNAIYPLVTAGTINGIVFSELETYVNTGPSDVSGFEMNVFQELEFLPEPFNGMFISLNITTTDGESTLDVDNGKVTFPFRKLSDRNSNLSIGYDQGKLDMRLSAVSRTPYLDYLADEDGPGDVQEELSLDNIRYTDDHTQYDFNLKYKFNDNLSVKFDISNITDEPEFYYWGSPDRLSQYDVYGTTYSIGIRYNL</sequence>
<feature type="domain" description="TonB-dependent receptor plug" evidence="11">
    <location>
        <begin position="47"/>
        <end position="150"/>
    </location>
</feature>
<dbReference type="InterPro" id="IPR037066">
    <property type="entry name" value="Plug_dom_sf"/>
</dbReference>
<dbReference type="GO" id="GO:0009279">
    <property type="term" value="C:cell outer membrane"/>
    <property type="evidence" value="ECO:0007669"/>
    <property type="project" value="UniProtKB-SubCell"/>
</dbReference>
<evidence type="ECO:0000256" key="9">
    <source>
        <dbReference type="RuleBase" id="RU003357"/>
    </source>
</evidence>
<dbReference type="NCBIfam" id="TIGR01782">
    <property type="entry name" value="TonB-Xanth-Caul"/>
    <property type="match status" value="1"/>
</dbReference>
<comment type="caution">
    <text evidence="12">The sequence shown here is derived from an EMBL/GenBank/DDBJ whole genome shotgun (WGS) entry which is preliminary data.</text>
</comment>
<keyword evidence="12" id="KW-0675">Receptor</keyword>
<evidence type="ECO:0000313" key="13">
    <source>
        <dbReference type="Proteomes" id="UP000705230"/>
    </source>
</evidence>
<dbReference type="Pfam" id="PF00593">
    <property type="entry name" value="TonB_dep_Rec_b-barrel"/>
    <property type="match status" value="1"/>
</dbReference>
<keyword evidence="3 8" id="KW-1134">Transmembrane beta strand</keyword>
<evidence type="ECO:0000256" key="2">
    <source>
        <dbReference type="ARBA" id="ARBA00022448"/>
    </source>
</evidence>
<comment type="similarity">
    <text evidence="8 9">Belongs to the TonB-dependent receptor family.</text>
</comment>
<dbReference type="Proteomes" id="UP000705230">
    <property type="component" value="Unassembled WGS sequence"/>
</dbReference>
<keyword evidence="7 8" id="KW-0998">Cell outer membrane</keyword>
<dbReference type="InterPro" id="IPR010104">
    <property type="entry name" value="TonB_rcpt_bac"/>
</dbReference>
<evidence type="ECO:0000259" key="10">
    <source>
        <dbReference type="Pfam" id="PF00593"/>
    </source>
</evidence>
<dbReference type="SUPFAM" id="SSF56935">
    <property type="entry name" value="Porins"/>
    <property type="match status" value="1"/>
</dbReference>
<evidence type="ECO:0000256" key="3">
    <source>
        <dbReference type="ARBA" id="ARBA00022452"/>
    </source>
</evidence>
<comment type="subcellular location">
    <subcellularLocation>
        <location evidence="1 8">Cell outer membrane</location>
        <topology evidence="1 8">Multi-pass membrane protein</topology>
    </subcellularLocation>
</comment>
<name>A0A937JD34_9GAMM</name>
<dbReference type="PANTHER" id="PTHR40980:SF4">
    <property type="entry name" value="TONB-DEPENDENT RECEPTOR-LIKE BETA-BARREL DOMAIN-CONTAINING PROTEIN"/>
    <property type="match status" value="1"/>
</dbReference>
<dbReference type="InterPro" id="IPR039426">
    <property type="entry name" value="TonB-dep_rcpt-like"/>
</dbReference>
<dbReference type="InterPro" id="IPR000531">
    <property type="entry name" value="Beta-barrel_TonB"/>
</dbReference>
<evidence type="ECO:0000256" key="4">
    <source>
        <dbReference type="ARBA" id="ARBA00022692"/>
    </source>
</evidence>
<evidence type="ECO:0000256" key="5">
    <source>
        <dbReference type="ARBA" id="ARBA00023077"/>
    </source>
</evidence>
<dbReference type="AlphaFoldDB" id="A0A937JD34"/>
<reference evidence="12" key="1">
    <citation type="submission" date="2020-10" db="EMBL/GenBank/DDBJ databases">
        <title>Microbiome of the Black Sea water column analyzed by genome centric metagenomics.</title>
        <authorList>
            <person name="Cabello-Yeves P.J."/>
            <person name="Callieri C."/>
            <person name="Picazo A."/>
            <person name="Mehrshad M."/>
            <person name="Haro-Moreno J.M."/>
            <person name="Roda-Garcia J."/>
            <person name="Dzembekova N."/>
            <person name="Slabakova V."/>
            <person name="Slabakova N."/>
            <person name="Moncheva S."/>
            <person name="Rodriguez-Valera F."/>
        </authorList>
    </citation>
    <scope>NUCLEOTIDE SEQUENCE</scope>
    <source>
        <strain evidence="12">BS30m-G43</strain>
    </source>
</reference>
<evidence type="ECO:0000256" key="6">
    <source>
        <dbReference type="ARBA" id="ARBA00023136"/>
    </source>
</evidence>
<dbReference type="Gene3D" id="2.170.130.10">
    <property type="entry name" value="TonB-dependent receptor, plug domain"/>
    <property type="match status" value="1"/>
</dbReference>
<dbReference type="InterPro" id="IPR036942">
    <property type="entry name" value="Beta-barrel_TonB_sf"/>
</dbReference>
<accession>A0A937JD34</accession>
<dbReference type="Gene3D" id="2.40.170.20">
    <property type="entry name" value="TonB-dependent receptor, beta-barrel domain"/>
    <property type="match status" value="1"/>
</dbReference>
<feature type="domain" description="TonB-dependent receptor-like beta-barrel" evidence="10">
    <location>
        <begin position="349"/>
        <end position="811"/>
    </location>
</feature>
<dbReference type="InterPro" id="IPR012910">
    <property type="entry name" value="Plug_dom"/>
</dbReference>
<dbReference type="EMBL" id="JADHSG010000001">
    <property type="protein sequence ID" value="MBL6902844.1"/>
    <property type="molecule type" value="Genomic_DNA"/>
</dbReference>
<gene>
    <name evidence="12" type="ORF">ISR29_01405</name>
</gene>
<evidence type="ECO:0000256" key="8">
    <source>
        <dbReference type="PROSITE-ProRule" id="PRU01360"/>
    </source>
</evidence>
<evidence type="ECO:0000313" key="12">
    <source>
        <dbReference type="EMBL" id="MBL6902844.1"/>
    </source>
</evidence>
<keyword evidence="6 8" id="KW-0472">Membrane</keyword>
<dbReference type="PROSITE" id="PS52016">
    <property type="entry name" value="TONB_DEPENDENT_REC_3"/>
    <property type="match status" value="1"/>
</dbReference>
<evidence type="ECO:0000259" key="11">
    <source>
        <dbReference type="Pfam" id="PF07715"/>
    </source>
</evidence>
<protein>
    <submittedName>
        <fullName evidence="12">TonB-dependent receptor</fullName>
    </submittedName>
</protein>
<evidence type="ECO:0000256" key="1">
    <source>
        <dbReference type="ARBA" id="ARBA00004571"/>
    </source>
</evidence>
<keyword evidence="2 8" id="KW-0813">Transport</keyword>
<proteinExistence type="inferred from homology"/>
<keyword evidence="4 8" id="KW-0812">Transmembrane</keyword>
<dbReference type="PANTHER" id="PTHR40980">
    <property type="entry name" value="PLUG DOMAIN-CONTAINING PROTEIN"/>
    <property type="match status" value="1"/>
</dbReference>
<dbReference type="Pfam" id="PF07715">
    <property type="entry name" value="Plug"/>
    <property type="match status" value="1"/>
</dbReference>
<evidence type="ECO:0000256" key="7">
    <source>
        <dbReference type="ARBA" id="ARBA00023237"/>
    </source>
</evidence>
<keyword evidence="5 9" id="KW-0798">TonB box</keyword>